<name>A0AAP0RNC4_LIQFO</name>
<comment type="caution">
    <text evidence="5">The sequence shown here is derived from an EMBL/GenBank/DDBJ whole genome shotgun (WGS) entry which is preliminary data.</text>
</comment>
<protein>
    <recommendedName>
        <fullName evidence="7">Late embryogenesis abundant protein LEA-2 subgroup domain-containing protein</fullName>
    </recommendedName>
</protein>
<dbReference type="Proteomes" id="UP001415857">
    <property type="component" value="Unassembled WGS sequence"/>
</dbReference>
<keyword evidence="4" id="KW-1133">Transmembrane helix</keyword>
<evidence type="ECO:0000313" key="5">
    <source>
        <dbReference type="EMBL" id="KAK9279395.1"/>
    </source>
</evidence>
<dbReference type="GO" id="GO:0098542">
    <property type="term" value="P:defense response to other organism"/>
    <property type="evidence" value="ECO:0007669"/>
    <property type="project" value="InterPro"/>
</dbReference>
<gene>
    <name evidence="5" type="ORF">L1049_013074</name>
</gene>
<dbReference type="SUPFAM" id="SSF117070">
    <property type="entry name" value="LEA14-like"/>
    <property type="match status" value="1"/>
</dbReference>
<dbReference type="PANTHER" id="PTHR31234">
    <property type="entry name" value="LATE EMBRYOGENESIS ABUNDANT (LEA) HYDROXYPROLINE-RICH GLYCOPROTEIN FAMILY"/>
    <property type="match status" value="1"/>
</dbReference>
<proteinExistence type="predicted"/>
<evidence type="ECO:0000256" key="2">
    <source>
        <dbReference type="ARBA" id="ARBA00023136"/>
    </source>
</evidence>
<dbReference type="AlphaFoldDB" id="A0AAP0RNC4"/>
<evidence type="ECO:0000313" key="6">
    <source>
        <dbReference type="Proteomes" id="UP001415857"/>
    </source>
</evidence>
<keyword evidence="4" id="KW-0812">Transmembrane</keyword>
<feature type="transmembrane region" description="Helical" evidence="4">
    <location>
        <begin position="36"/>
        <end position="58"/>
    </location>
</feature>
<keyword evidence="2 4" id="KW-0472">Membrane</keyword>
<accession>A0AAP0RNC4</accession>
<feature type="compositionally biased region" description="Polar residues" evidence="3">
    <location>
        <begin position="8"/>
        <end position="24"/>
    </location>
</feature>
<keyword evidence="6" id="KW-1185">Reference proteome</keyword>
<evidence type="ECO:0000256" key="4">
    <source>
        <dbReference type="SAM" id="Phobius"/>
    </source>
</evidence>
<dbReference type="InterPro" id="IPR044839">
    <property type="entry name" value="NDR1-like"/>
</dbReference>
<comment type="subcellular location">
    <subcellularLocation>
        <location evidence="1">Membrane</location>
    </subcellularLocation>
</comment>
<evidence type="ECO:0008006" key="7">
    <source>
        <dbReference type="Google" id="ProtNLM"/>
    </source>
</evidence>
<evidence type="ECO:0000256" key="1">
    <source>
        <dbReference type="ARBA" id="ARBA00004370"/>
    </source>
</evidence>
<dbReference type="EMBL" id="JBBPBK010000008">
    <property type="protein sequence ID" value="KAK9279395.1"/>
    <property type="molecule type" value="Genomic_DNA"/>
</dbReference>
<dbReference type="PANTHER" id="PTHR31234:SF55">
    <property type="entry name" value="LATE EMBRYOGENESIS ABUNDANT (LEA) HYDROXYPROLINE-RICH GLYCOPROTEIN FAMILY"/>
    <property type="match status" value="1"/>
</dbReference>
<organism evidence="5 6">
    <name type="scientific">Liquidambar formosana</name>
    <name type="common">Formosan gum</name>
    <dbReference type="NCBI Taxonomy" id="63359"/>
    <lineage>
        <taxon>Eukaryota</taxon>
        <taxon>Viridiplantae</taxon>
        <taxon>Streptophyta</taxon>
        <taxon>Embryophyta</taxon>
        <taxon>Tracheophyta</taxon>
        <taxon>Spermatophyta</taxon>
        <taxon>Magnoliopsida</taxon>
        <taxon>eudicotyledons</taxon>
        <taxon>Gunneridae</taxon>
        <taxon>Pentapetalae</taxon>
        <taxon>Saxifragales</taxon>
        <taxon>Altingiaceae</taxon>
        <taxon>Liquidambar</taxon>
    </lineage>
</organism>
<evidence type="ECO:0000256" key="3">
    <source>
        <dbReference type="SAM" id="MobiDB-lite"/>
    </source>
</evidence>
<feature type="region of interest" description="Disordered" evidence="3">
    <location>
        <begin position="1"/>
        <end position="28"/>
    </location>
</feature>
<reference evidence="5 6" key="1">
    <citation type="journal article" date="2024" name="Plant J.">
        <title>Genome sequences and population genomics reveal climatic adaptation and genomic divergence between two closely related sweetgum species.</title>
        <authorList>
            <person name="Xu W.Q."/>
            <person name="Ren C.Q."/>
            <person name="Zhang X.Y."/>
            <person name="Comes H.P."/>
            <person name="Liu X.H."/>
            <person name="Li Y.G."/>
            <person name="Kettle C.J."/>
            <person name="Jalonen R."/>
            <person name="Gaisberger H."/>
            <person name="Ma Y.Z."/>
            <person name="Qiu Y.X."/>
        </authorList>
    </citation>
    <scope>NUCLEOTIDE SEQUENCE [LARGE SCALE GENOMIC DNA]</scope>
    <source>
        <strain evidence="5">Hangzhou</strain>
    </source>
</reference>
<sequence>MGNAHSLPISNPAPNQYTSQSRPPNDTRRTNFAHRLVLAMLSMFFLISAISCVVWLVLHPQDPVFRVNSLSVSNFTLSNSQLTAANYKIELTVTNPNQKIDLSIEPLQISVRYKRISLSSNTTLNDSFELGNMSSRTLTPELHTKGVQFRDRTAEDMVREWRNGVIYFVVKMEVGTRYRATAWPSKQRSMEVTCDKLKVEFSSDKVTGKFVNGRMDLPCRSFWV</sequence>
<dbReference type="GO" id="GO:0005886">
    <property type="term" value="C:plasma membrane"/>
    <property type="evidence" value="ECO:0007669"/>
    <property type="project" value="TreeGrafter"/>
</dbReference>